<name>A0A455ZEI5_9FLAO</name>
<reference evidence="1" key="4">
    <citation type="journal article" date="2016" name="Sci. Rep.">
        <title>Genomic epidemiology and global diversity of the emerging bacterial pathogen Elizabethkingia anophelis.</title>
        <authorList>
            <person name="Breurec S."/>
            <person name="Criscuolo A."/>
            <person name="Diancourt L."/>
            <person name="Rendueles O."/>
            <person name="Vandenbogaert M."/>
            <person name="Passet V."/>
            <person name="Caro V."/>
            <person name="Rocha E.P."/>
            <person name="Touchon M."/>
            <person name="Brisse S."/>
        </authorList>
    </citation>
    <scope>NUCLEOTIDE SEQUENCE</scope>
</reference>
<proteinExistence type="predicted"/>
<reference evidence="1" key="2">
    <citation type="journal article" date="2014" name="PLoS ONE">
        <title>Insights from the genome annotation of Elizabethkingia anophelis from the malaria vector Anopheles gambiae.</title>
        <authorList>
            <person name="Kukutla P."/>
            <person name="Lindberg B.G."/>
            <person name="Pei D."/>
            <person name="Rayl M."/>
            <person name="Yu W."/>
            <person name="Steritz M."/>
            <person name="Faye I."/>
            <person name="Xu J."/>
        </authorList>
    </citation>
    <scope>NUCLEOTIDE SEQUENCE</scope>
</reference>
<accession>A0A455ZEI5</accession>
<reference evidence="1" key="5">
    <citation type="journal article" date="2017" name="Genome Announc.">
        <title>Complete Circularized Genome Sequences of Four Strains of Elizabethkingia anophelis, Including Two Novel Strains Isolated from Wild-Caught Anopheles sinensis.</title>
        <authorList>
            <person name="Pei D."/>
            <person name="Nicholson A.C."/>
            <person name="Jiang J."/>
            <person name="Chen H."/>
            <person name="Whitney A.M."/>
            <person name="Villarma A."/>
            <person name="Bell M."/>
            <person name="Humrighouse B."/>
            <person name="Rowe L.A."/>
            <person name="Sheth M."/>
            <person name="Batra D."/>
            <person name="Juieng P."/>
            <person name="Loparev V.N."/>
            <person name="McQuiston J.R."/>
            <person name="Lan Y."/>
            <person name="Ma Y."/>
            <person name="Xu J."/>
        </authorList>
    </citation>
    <scope>NUCLEOTIDE SEQUENCE</scope>
</reference>
<reference evidence="1" key="1">
    <citation type="journal article" date="2014" name="Genome Biol. Evol.">
        <title>Comparative genomic analysis of malaria mosquito vector-associated novel pathogen Elizabethkingia anophelis.</title>
        <authorList>
            <person name="Teo J."/>
            <person name="Tan S.Y."/>
            <person name="Liu Y."/>
            <person name="Tay M."/>
            <person name="Ding Y."/>
            <person name="Li Y."/>
            <person name="Kjelleberg S."/>
            <person name="Givskov M."/>
            <person name="Lin R.T."/>
            <person name="Yang L."/>
        </authorList>
    </citation>
    <scope>NUCLEOTIDE SEQUENCE</scope>
</reference>
<dbReference type="AlphaFoldDB" id="A0A455ZEI5"/>
<reference evidence="1" key="7">
    <citation type="journal article" date="2017" name="Sci. Rep.">
        <title>Genomic features, phylogenetic relationships, and comparative genomics of Elizabethkingia anophelis strain EM361-97 isolated in Taiwan.</title>
        <authorList>
            <person name="Lin J.N."/>
            <person name="Lai C.H."/>
            <person name="Yang C.H."/>
            <person name="Huang Y.H."/>
            <person name="Lin H.H."/>
        </authorList>
    </citation>
    <scope>NUCLEOTIDE SEQUENCE</scope>
</reference>
<sequence>MKRFHLSNFVYWINLNIDKMLKMRLILIAMLSFCKSYAQVNLYEYYENQRYLNSIYIDGEGYFTKKDLMESYFNLHPSKVLEGTFKTINSPRGYHTMYKIENNGFYIKDFWVLKGDDDGLYTNMTQKVFPKKSDRKMDWYSGLILFCSGKTTLNYIFVNYEKNVLVEINKGNVVANRHFNLEQILDYKARLFQLFKKTEQYEILRKEARERGWEDNTTDIFYQNTVLDYYNTMVIK</sequence>
<reference evidence="1" key="3">
    <citation type="journal article" date="2016" name="Genome Announc.">
        <title>Complete Genome Sequences of Four Strains from the 2015-2016 Elizabethkingia anophelis Outbreak.</title>
        <authorList>
            <person name="Nicholson A.C."/>
            <person name="Whitney A.M."/>
            <person name="Emery B.D."/>
            <person name="Bell M.E."/>
            <person name="Gartin J.T."/>
            <person name="Humrighouse B.W."/>
            <person name="Loparev V.N."/>
            <person name="Batra D."/>
            <person name="Sheth M."/>
            <person name="Rowe L.A."/>
            <person name="Juieng P."/>
            <person name="Knipe K."/>
            <person name="Gulvik C."/>
            <person name="McQuiston J.R."/>
        </authorList>
    </citation>
    <scope>NUCLEOTIDE SEQUENCE</scope>
</reference>
<dbReference type="EMBL" id="BK010602">
    <property type="protein sequence ID" value="DAC75269.1"/>
    <property type="molecule type" value="Genomic_DNA"/>
</dbReference>
<protein>
    <submittedName>
        <fullName evidence="1">Uncharacterized protein</fullName>
    </submittedName>
</protein>
<reference evidence="1" key="8">
    <citation type="journal article" date="2018" name="J. ISSAAS">
        <title>In Silico Identification of Three Types of Integrative and Conjugative Elements (ICEs) in Elizabethkingia anophelis Strains Isolated from Around the World.</title>
        <authorList>
            <person name="Xu J."/>
            <person name="Pei D."/>
            <person name="Nicholson A."/>
            <person name="Lan Y."/>
            <person name="Xia Q."/>
        </authorList>
    </citation>
    <scope>NUCLEOTIDE SEQUENCE</scope>
</reference>
<organism evidence="1">
    <name type="scientific">Elizabethkingia anophelis</name>
    <dbReference type="NCBI Taxonomy" id="1117645"/>
    <lineage>
        <taxon>Bacteria</taxon>
        <taxon>Pseudomonadati</taxon>
        <taxon>Bacteroidota</taxon>
        <taxon>Flavobacteriia</taxon>
        <taxon>Flavobacteriales</taxon>
        <taxon>Weeksellaceae</taxon>
        <taxon>Elizabethkingia</taxon>
    </lineage>
</organism>
<evidence type="ECO:0000313" key="1">
    <source>
        <dbReference type="EMBL" id="DAC75269.1"/>
    </source>
</evidence>
<reference evidence="1" key="6">
    <citation type="journal article" date="2017" name="Nat. Commun.">
        <title>Evolutionary dynamics and genomic features of the Elizabethkingia anophelis 2015 to 2016 Wisconsin outbreak strain.</title>
        <authorList>
            <person name="Perrin A."/>
            <person name="Larsonneur E."/>
            <person name="Nicholson A.C."/>
            <person name="Edwards D.J."/>
            <person name="Gundlach K.M."/>
            <person name="Whitney A.M."/>
            <person name="Gulvik C.A."/>
            <person name="Bell M.E."/>
            <person name="Rendueles O."/>
            <person name="Cury J."/>
            <person name="Hugon P."/>
            <person name="Clermont D."/>
            <person name="Enouf V."/>
            <person name="Loparev V."/>
            <person name="Juieng P."/>
            <person name="Monson T."/>
            <person name="Warshauer D."/>
            <person name="Elbadawi L.I."/>
            <person name="Walters M.S."/>
            <person name="Crist M.B."/>
            <person name="Noble-Wang J."/>
            <person name="Borlaug G."/>
            <person name="Rocha E.P.C."/>
            <person name="Criscuolo A."/>
            <person name="Touchon M."/>
            <person name="Davis J.P."/>
            <person name="Holt K.E."/>
            <person name="McQuiston J.R."/>
            <person name="Brisse S."/>
        </authorList>
    </citation>
    <scope>NUCLEOTIDE SEQUENCE</scope>
</reference>
<gene>
    <name evidence="1" type="primary">ICEEaII(8)_FMS-007_14169_13459</name>
</gene>